<comment type="caution">
    <text evidence="1">The sequence shown here is derived from an EMBL/GenBank/DDBJ whole genome shotgun (WGS) entry which is preliminary data.</text>
</comment>
<reference evidence="1 2" key="3">
    <citation type="journal article" date="2022" name="Microbiol. Spectr.">
        <title>Folding features and dynamics of 3D genome architecture in plant fungal pathogens.</title>
        <authorList>
            <person name="Xia C."/>
        </authorList>
    </citation>
    <scope>NUCLEOTIDE SEQUENCE [LARGE SCALE GENOMIC DNA]</scope>
    <source>
        <strain evidence="1 2">93-210</strain>
    </source>
</reference>
<accession>A0ACC0DZ55</accession>
<evidence type="ECO:0000313" key="1">
    <source>
        <dbReference type="EMBL" id="KAI7942144.1"/>
    </source>
</evidence>
<name>A0ACC0DZ55_9BASI</name>
<sequence>MVSDVYTRLINRFPSAIAGPSPQTSWLMYSRVWTLSEEKVVDEAIDKIRLDVPNPVGVVPFTELKAIVNMSHNSTTTSHKDTTEFSASIAPAPMPSKREPSADDDLEIKDFSFQKFEFLDNDLAELEAQIEAATEQLAEEQSPFTHQTEKTESEQPRPTKKAKIVKPLTSWGKEPLIEEKETTLPPAPKVSKKLRPNKITRPTTAATPLGDQRETILPPASKVPKKIRPTPAATTGG</sequence>
<reference evidence="2" key="1">
    <citation type="journal article" date="2018" name="BMC Genomics">
        <title>Genomic insights into host adaptation between the wheat stripe rust pathogen (Puccinia striiformis f. sp. tritici) and the barley stripe rust pathogen (Puccinia striiformis f. sp. hordei).</title>
        <authorList>
            <person name="Xia C."/>
            <person name="Wang M."/>
            <person name="Yin C."/>
            <person name="Cornejo O.E."/>
            <person name="Hulbert S.H."/>
            <person name="Chen X."/>
        </authorList>
    </citation>
    <scope>NUCLEOTIDE SEQUENCE [LARGE SCALE GENOMIC DNA]</scope>
    <source>
        <strain evidence="2">93-210</strain>
    </source>
</reference>
<keyword evidence="2" id="KW-1185">Reference proteome</keyword>
<reference evidence="2" key="2">
    <citation type="journal article" date="2018" name="Mol. Plant Microbe Interact.">
        <title>Genome sequence resources for the wheat stripe rust pathogen (Puccinia striiformis f. sp. tritici) and the barley stripe rust pathogen (Puccinia striiformis f. sp. hordei).</title>
        <authorList>
            <person name="Xia C."/>
            <person name="Wang M."/>
            <person name="Yin C."/>
            <person name="Cornejo O.E."/>
            <person name="Hulbert S.H."/>
            <person name="Chen X."/>
        </authorList>
    </citation>
    <scope>NUCLEOTIDE SEQUENCE [LARGE SCALE GENOMIC DNA]</scope>
    <source>
        <strain evidence="2">93-210</strain>
    </source>
</reference>
<evidence type="ECO:0000313" key="2">
    <source>
        <dbReference type="Proteomes" id="UP001060170"/>
    </source>
</evidence>
<organism evidence="1 2">
    <name type="scientific">Puccinia striiformis f. sp. tritici</name>
    <dbReference type="NCBI Taxonomy" id="168172"/>
    <lineage>
        <taxon>Eukaryota</taxon>
        <taxon>Fungi</taxon>
        <taxon>Dikarya</taxon>
        <taxon>Basidiomycota</taxon>
        <taxon>Pucciniomycotina</taxon>
        <taxon>Pucciniomycetes</taxon>
        <taxon>Pucciniales</taxon>
        <taxon>Pucciniaceae</taxon>
        <taxon>Puccinia</taxon>
    </lineage>
</organism>
<dbReference type="Proteomes" id="UP001060170">
    <property type="component" value="Chromosome 12"/>
</dbReference>
<proteinExistence type="predicted"/>
<dbReference type="EMBL" id="CM045876">
    <property type="protein sequence ID" value="KAI7942144.1"/>
    <property type="molecule type" value="Genomic_DNA"/>
</dbReference>
<protein>
    <submittedName>
        <fullName evidence="1">Uncharacterized protein</fullName>
    </submittedName>
</protein>
<gene>
    <name evidence="1" type="ORF">MJO28_012171</name>
</gene>